<organism evidence="3 4">
    <name type="scientific">Staphylococcus auricularis</name>
    <dbReference type="NCBI Taxonomy" id="29379"/>
    <lineage>
        <taxon>Bacteria</taxon>
        <taxon>Bacillati</taxon>
        <taxon>Bacillota</taxon>
        <taxon>Bacilli</taxon>
        <taxon>Bacillales</taxon>
        <taxon>Staphylococcaceae</taxon>
        <taxon>Staphylococcus</taxon>
    </lineage>
</organism>
<dbReference type="Proteomes" id="UP000242470">
    <property type="component" value="Unassembled WGS sequence"/>
</dbReference>
<dbReference type="GeneID" id="64981656"/>
<gene>
    <name evidence="3" type="ORF">CD158_01500</name>
    <name evidence="2" type="ORF">QYH67_11760</name>
</gene>
<dbReference type="AlphaFoldDB" id="A0AAP8PR29"/>
<comment type="caution">
    <text evidence="3">The sequence shown here is derived from an EMBL/GenBank/DDBJ whole genome shotgun (WGS) entry which is preliminary data.</text>
</comment>
<protein>
    <recommendedName>
        <fullName evidence="5">DoxX family protein</fullName>
    </recommendedName>
</protein>
<name>A0AAP8PR29_9STAP</name>
<sequence length="116" mass="13229">MKLLRMFIAAIFTGAGILHFTNESGFRKIVPHYLPLRKTAVLITGVFEIIFGLTLFIRRPGQTMKNAMNAFLLAVFPANIYMARKQVALGELHLPKWILYARLPLQFVLMKIIKAL</sequence>
<dbReference type="PANTHER" id="PTHR36974:SF1">
    <property type="entry name" value="DOXX FAMILY MEMBRANE PROTEIN"/>
    <property type="match status" value="1"/>
</dbReference>
<dbReference type="PANTHER" id="PTHR36974">
    <property type="entry name" value="MEMBRANE PROTEIN-RELATED"/>
    <property type="match status" value="1"/>
</dbReference>
<dbReference type="EMBL" id="PPQW01000005">
    <property type="protein sequence ID" value="PNZ69252.1"/>
    <property type="molecule type" value="Genomic_DNA"/>
</dbReference>
<dbReference type="Proteomes" id="UP001171687">
    <property type="component" value="Unassembled WGS sequence"/>
</dbReference>
<proteinExistence type="predicted"/>
<reference evidence="2" key="2">
    <citation type="submission" date="2023-07" db="EMBL/GenBank/DDBJ databases">
        <title>Evaluation of the beneficial properties of pineapple isolates.</title>
        <authorList>
            <person name="Adefiranye O."/>
        </authorList>
    </citation>
    <scope>NUCLEOTIDE SEQUENCE</scope>
    <source>
        <strain evidence="2">PAPLE_T1</strain>
    </source>
</reference>
<evidence type="ECO:0000313" key="4">
    <source>
        <dbReference type="Proteomes" id="UP000242470"/>
    </source>
</evidence>
<accession>A0AAP8PR29</accession>
<dbReference type="RefSeq" id="WP_059107938.1">
    <property type="nucleotide sequence ID" value="NZ_AP024589.1"/>
</dbReference>
<reference evidence="3 4" key="1">
    <citation type="submission" date="2017-08" db="EMBL/GenBank/DDBJ databases">
        <title>Draft genome sequences of 64 type strains of genus Staph aureus.</title>
        <authorList>
            <person name="Cole K."/>
            <person name="Golubchik T."/>
            <person name="Russell J."/>
            <person name="Foster D."/>
            <person name="Llewelyn M."/>
            <person name="Wilson D."/>
            <person name="Crook D."/>
            <person name="Paul J."/>
        </authorList>
    </citation>
    <scope>NUCLEOTIDE SEQUENCE [LARGE SCALE GENOMIC DNA]</scope>
    <source>
        <strain evidence="3 4">NCTC 12101</strain>
    </source>
</reference>
<keyword evidence="1" id="KW-1133">Transmembrane helix</keyword>
<evidence type="ECO:0000256" key="1">
    <source>
        <dbReference type="SAM" id="Phobius"/>
    </source>
</evidence>
<dbReference type="EMBL" id="JAUHQC010000016">
    <property type="protein sequence ID" value="MDN4534226.1"/>
    <property type="molecule type" value="Genomic_DNA"/>
</dbReference>
<evidence type="ECO:0008006" key="5">
    <source>
        <dbReference type="Google" id="ProtNLM"/>
    </source>
</evidence>
<feature type="transmembrane region" description="Helical" evidence="1">
    <location>
        <begin position="39"/>
        <end position="57"/>
    </location>
</feature>
<keyword evidence="1" id="KW-0812">Transmembrane</keyword>
<keyword evidence="1" id="KW-0472">Membrane</keyword>
<evidence type="ECO:0000313" key="2">
    <source>
        <dbReference type="EMBL" id="MDN4534226.1"/>
    </source>
</evidence>
<evidence type="ECO:0000313" key="3">
    <source>
        <dbReference type="EMBL" id="PNZ69252.1"/>
    </source>
</evidence>